<dbReference type="EMBL" id="FR695876">
    <property type="protein sequence ID" value="CBX30536.1"/>
    <property type="molecule type" value="Genomic_DNA"/>
</dbReference>
<reference evidence="1" key="1">
    <citation type="journal article" date="2011" name="Environ. Microbiol.">
        <title>Genomic insights into the metabolic potential of the polycyclic aromatic hydrocarbon degrading sulfate-reducing Deltaproteobacterium N47.</title>
        <authorList>
            <person name="Bergmann F."/>
            <person name="Selesi D."/>
            <person name="Weinmaier T."/>
            <person name="Tischler P."/>
            <person name="Rattei T."/>
            <person name="Meckenstock R.U."/>
        </authorList>
    </citation>
    <scope>NUCLEOTIDE SEQUENCE</scope>
</reference>
<name>E1YIZ2_9BACT</name>
<proteinExistence type="predicted"/>
<protein>
    <submittedName>
        <fullName evidence="1">Uncharacterized protein</fullName>
    </submittedName>
</protein>
<dbReference type="AlphaFoldDB" id="E1YIZ2"/>
<organism evidence="1">
    <name type="scientific">uncultured Desulfobacterium sp</name>
    <dbReference type="NCBI Taxonomy" id="201089"/>
    <lineage>
        <taxon>Bacteria</taxon>
        <taxon>Pseudomonadati</taxon>
        <taxon>Thermodesulfobacteriota</taxon>
        <taxon>Desulfobacteria</taxon>
        <taxon>Desulfobacterales</taxon>
        <taxon>Desulfobacteriaceae</taxon>
        <taxon>Desulfobacterium</taxon>
        <taxon>environmental samples</taxon>
    </lineage>
</organism>
<evidence type="ECO:0000313" key="1">
    <source>
        <dbReference type="EMBL" id="CBX30536.1"/>
    </source>
</evidence>
<gene>
    <name evidence="1" type="ORF">N47_K27760</name>
</gene>
<sequence length="68" mass="8032">MFYAIQAVPAPGLFNPGVKSNNRLCNLLIHSGYLMKQRVMMLELFYKNINFYNIFFYYPINFQNVKTA</sequence>
<accession>E1YIZ2</accession>